<evidence type="ECO:0000256" key="3">
    <source>
        <dbReference type="ARBA" id="ARBA00023125"/>
    </source>
</evidence>
<keyword evidence="4" id="KW-0804">Transcription</keyword>
<dbReference type="Gene3D" id="1.10.10.10">
    <property type="entry name" value="Winged helix-like DNA-binding domain superfamily/Winged helix DNA-binding domain"/>
    <property type="match status" value="1"/>
</dbReference>
<evidence type="ECO:0000256" key="4">
    <source>
        <dbReference type="ARBA" id="ARBA00023163"/>
    </source>
</evidence>
<dbReference type="EMBL" id="JADOEL010000013">
    <property type="protein sequence ID" value="MBF8178894.1"/>
    <property type="molecule type" value="Genomic_DNA"/>
</dbReference>
<evidence type="ECO:0000313" key="6">
    <source>
        <dbReference type="EMBL" id="MBF8178894.1"/>
    </source>
</evidence>
<comment type="caution">
    <text evidence="6">The sequence shown here is derived from an EMBL/GenBank/DDBJ whole genome shotgun (WGS) entry which is preliminary data.</text>
</comment>
<keyword evidence="2" id="KW-0805">Transcription regulation</keyword>
<dbReference type="RefSeq" id="WP_195876080.1">
    <property type="nucleotide sequence ID" value="NZ_JADOEL010000013.1"/>
</dbReference>
<accession>A0ABS0EW13</accession>
<comment type="similarity">
    <text evidence="1">Belongs to the LysR transcriptional regulatory family.</text>
</comment>
<dbReference type="Gene3D" id="3.40.190.290">
    <property type="match status" value="1"/>
</dbReference>
<keyword evidence="7" id="KW-1185">Reference proteome</keyword>
<sequence length="298" mass="33313">MDRFQEMQIFVRIMERRSFTKAAEDLQLPRATVTNAMTRLEERLGSRLLNRTTRLVTPTLDGDAYYTRCVRLLTDIEEADGAFRNTAPKGLLRVGVQGTVAAHFLVPTLPAFFARYPGIELHMDESDRLVDLVREGIDCVLRGGTPQDSSLIARRIAMLEQVTCASPAYLARYGQPRSIEDLAQHKAVNYISSASGKPFPLEFMVDGRMQSIVLPTAISVTGTKVYTGCALAGIGIVQMPRYHIEQEIQDGRLQLILPETPPPGMPLSVLYPQNRQLSARIRVFTEWMQDIFKAAGQT</sequence>
<dbReference type="PROSITE" id="PS50931">
    <property type="entry name" value="HTH_LYSR"/>
    <property type="match status" value="1"/>
</dbReference>
<keyword evidence="3" id="KW-0238">DNA-binding</keyword>
<dbReference type="Proteomes" id="UP000657372">
    <property type="component" value="Unassembled WGS sequence"/>
</dbReference>
<evidence type="ECO:0000259" key="5">
    <source>
        <dbReference type="PROSITE" id="PS50931"/>
    </source>
</evidence>
<dbReference type="PANTHER" id="PTHR30537">
    <property type="entry name" value="HTH-TYPE TRANSCRIPTIONAL REGULATOR"/>
    <property type="match status" value="1"/>
</dbReference>
<dbReference type="InterPro" id="IPR005119">
    <property type="entry name" value="LysR_subst-bd"/>
</dbReference>
<gene>
    <name evidence="6" type="ORF">IXC47_14490</name>
</gene>
<dbReference type="PANTHER" id="PTHR30537:SF72">
    <property type="entry name" value="LYSR FAMILY TRANSCRIPTIONAL REGULATOR"/>
    <property type="match status" value="1"/>
</dbReference>
<dbReference type="Pfam" id="PF03466">
    <property type="entry name" value="LysR_substrate"/>
    <property type="match status" value="1"/>
</dbReference>
<name>A0ABS0EW13_9BURK</name>
<organism evidence="6 7">
    <name type="scientific">Herminiimonas contaminans</name>
    <dbReference type="NCBI Taxonomy" id="1111140"/>
    <lineage>
        <taxon>Bacteria</taxon>
        <taxon>Pseudomonadati</taxon>
        <taxon>Pseudomonadota</taxon>
        <taxon>Betaproteobacteria</taxon>
        <taxon>Burkholderiales</taxon>
        <taxon>Oxalobacteraceae</taxon>
        <taxon>Herminiimonas</taxon>
    </lineage>
</organism>
<dbReference type="InterPro" id="IPR058163">
    <property type="entry name" value="LysR-type_TF_proteobact-type"/>
</dbReference>
<feature type="domain" description="HTH lysR-type" evidence="5">
    <location>
        <begin position="1"/>
        <end position="59"/>
    </location>
</feature>
<dbReference type="Pfam" id="PF00126">
    <property type="entry name" value="HTH_1"/>
    <property type="match status" value="1"/>
</dbReference>
<proteinExistence type="inferred from homology"/>
<dbReference type="SUPFAM" id="SSF46785">
    <property type="entry name" value="Winged helix' DNA-binding domain"/>
    <property type="match status" value="1"/>
</dbReference>
<dbReference type="InterPro" id="IPR036388">
    <property type="entry name" value="WH-like_DNA-bd_sf"/>
</dbReference>
<dbReference type="CDD" id="cd08472">
    <property type="entry name" value="PBP2_CrgA_like_3"/>
    <property type="match status" value="1"/>
</dbReference>
<evidence type="ECO:0000256" key="1">
    <source>
        <dbReference type="ARBA" id="ARBA00009437"/>
    </source>
</evidence>
<dbReference type="SUPFAM" id="SSF53850">
    <property type="entry name" value="Periplasmic binding protein-like II"/>
    <property type="match status" value="1"/>
</dbReference>
<reference evidence="6 7" key="1">
    <citation type="submission" date="2020-11" db="EMBL/GenBank/DDBJ databases">
        <title>WGS of Herminiimonas contaminans strain Marseille-Q4544 isolated from planarians Schmidtea mediterranea.</title>
        <authorList>
            <person name="Kangale L."/>
        </authorList>
    </citation>
    <scope>NUCLEOTIDE SEQUENCE [LARGE SCALE GENOMIC DNA]</scope>
    <source>
        <strain evidence="6 7">Marseille-Q4544</strain>
    </source>
</reference>
<evidence type="ECO:0000313" key="7">
    <source>
        <dbReference type="Proteomes" id="UP000657372"/>
    </source>
</evidence>
<dbReference type="InterPro" id="IPR000847">
    <property type="entry name" value="LysR_HTH_N"/>
</dbReference>
<evidence type="ECO:0000256" key="2">
    <source>
        <dbReference type="ARBA" id="ARBA00023015"/>
    </source>
</evidence>
<dbReference type="InterPro" id="IPR036390">
    <property type="entry name" value="WH_DNA-bd_sf"/>
</dbReference>
<protein>
    <submittedName>
        <fullName evidence="6">LysR family transcriptional regulator</fullName>
    </submittedName>
</protein>